<dbReference type="KEGG" id="tim:GMBLW1_29570"/>
<dbReference type="InParanoid" id="A0A6C2YIP1"/>
<organism evidence="2">
    <name type="scientific">Tuwongella immobilis</name>
    <dbReference type="NCBI Taxonomy" id="692036"/>
    <lineage>
        <taxon>Bacteria</taxon>
        <taxon>Pseudomonadati</taxon>
        <taxon>Planctomycetota</taxon>
        <taxon>Planctomycetia</taxon>
        <taxon>Gemmatales</taxon>
        <taxon>Gemmataceae</taxon>
        <taxon>Tuwongella</taxon>
    </lineage>
</organism>
<name>A0A6C2YIP1_9BACT</name>
<evidence type="ECO:0000313" key="2">
    <source>
        <dbReference type="EMBL" id="VIP01003.1"/>
    </source>
</evidence>
<dbReference type="EMBL" id="LR586016">
    <property type="protein sequence ID" value="VIP01003.1"/>
    <property type="molecule type" value="Genomic_DNA"/>
</dbReference>
<dbReference type="InterPro" id="IPR034660">
    <property type="entry name" value="DinB/YfiT-like"/>
</dbReference>
<proteinExistence type="predicted"/>
<dbReference type="SUPFAM" id="SSF109854">
    <property type="entry name" value="DinB/YfiT-like putative metalloenzymes"/>
    <property type="match status" value="1"/>
</dbReference>
<dbReference type="InterPro" id="IPR024775">
    <property type="entry name" value="DinB-like"/>
</dbReference>
<accession>A0A6C2YIP1</accession>
<sequence length="163" mass="17998">MPTRDLVKLALDNADLIQRLTLSDLSDADFRIRTVAGANHLAWQIGHLIVSESDLHACVPGANPYPLPEGFAERHRKETAGNDNPTDFLTKDEYLALWANVRNAVRETLQAQTDEQLLLPNTSKSAGFAPLIGSIFLLISNHAMMHMGQASVLRRKLGKPNSF</sequence>
<gene>
    <name evidence="2" type="ORF">GMBLW1_29570</name>
</gene>
<reference evidence="2" key="1">
    <citation type="submission" date="2019-04" db="EMBL/GenBank/DDBJ databases">
        <authorList>
            <consortium name="Science for Life Laboratories"/>
        </authorList>
    </citation>
    <scope>NUCLEOTIDE SEQUENCE</scope>
    <source>
        <strain evidence="2">MBLW1</strain>
    </source>
</reference>
<feature type="domain" description="DinB-like" evidence="1">
    <location>
        <begin position="21"/>
        <end position="150"/>
    </location>
</feature>
<dbReference type="AlphaFoldDB" id="A0A6C2YIP1"/>
<dbReference type="EMBL" id="LR593887">
    <property type="protein sequence ID" value="VTR97430.1"/>
    <property type="molecule type" value="Genomic_DNA"/>
</dbReference>
<keyword evidence="3" id="KW-1185">Reference proteome</keyword>
<evidence type="ECO:0000259" key="1">
    <source>
        <dbReference type="Pfam" id="PF12867"/>
    </source>
</evidence>
<dbReference type="Proteomes" id="UP000464378">
    <property type="component" value="Chromosome"/>
</dbReference>
<evidence type="ECO:0000313" key="3">
    <source>
        <dbReference type="Proteomes" id="UP000464378"/>
    </source>
</evidence>
<dbReference type="Gene3D" id="1.20.120.450">
    <property type="entry name" value="dinb family like domain"/>
    <property type="match status" value="1"/>
</dbReference>
<protein>
    <recommendedName>
        <fullName evidence="1">DinB-like domain-containing protein</fullName>
    </recommendedName>
</protein>
<dbReference type="Pfam" id="PF12867">
    <property type="entry name" value="DinB_2"/>
    <property type="match status" value="1"/>
</dbReference>
<dbReference type="RefSeq" id="WP_162656198.1">
    <property type="nucleotide sequence ID" value="NZ_LR593887.1"/>
</dbReference>